<reference evidence="1 2" key="1">
    <citation type="submission" date="2015-12" db="EMBL/GenBank/DDBJ databases">
        <title>Draft genome of the nematode, Onchocerca flexuosa.</title>
        <authorList>
            <person name="Mitreva M."/>
        </authorList>
    </citation>
    <scope>NUCLEOTIDE SEQUENCE [LARGE SCALE GENOMIC DNA]</scope>
    <source>
        <strain evidence="1">Red Deer</strain>
    </source>
</reference>
<sequence length="69" mass="7884">MMQIKIHNSSCSTFLGSSSGSISCTNHSNDLQFKLFFNFKRSLKSPAFTFFASECCIDKESKRETFKEK</sequence>
<dbReference type="AlphaFoldDB" id="A0A238BNH7"/>
<proteinExistence type="predicted"/>
<dbReference type="EMBL" id="KZ270180">
    <property type="protein sequence ID" value="OZC06200.1"/>
    <property type="molecule type" value="Genomic_DNA"/>
</dbReference>
<protein>
    <submittedName>
        <fullName evidence="1">Uncharacterized protein</fullName>
    </submittedName>
</protein>
<organism evidence="1 2">
    <name type="scientific">Onchocerca flexuosa</name>
    <dbReference type="NCBI Taxonomy" id="387005"/>
    <lineage>
        <taxon>Eukaryota</taxon>
        <taxon>Metazoa</taxon>
        <taxon>Ecdysozoa</taxon>
        <taxon>Nematoda</taxon>
        <taxon>Chromadorea</taxon>
        <taxon>Rhabditida</taxon>
        <taxon>Spirurina</taxon>
        <taxon>Spiruromorpha</taxon>
        <taxon>Filarioidea</taxon>
        <taxon>Onchocercidae</taxon>
        <taxon>Onchocerca</taxon>
    </lineage>
</organism>
<keyword evidence="2" id="KW-1185">Reference proteome</keyword>
<accession>A0A238BNH7</accession>
<dbReference type="Proteomes" id="UP000242913">
    <property type="component" value="Unassembled WGS sequence"/>
</dbReference>
<feature type="non-terminal residue" evidence="1">
    <location>
        <position position="69"/>
    </location>
</feature>
<dbReference type="PROSITE" id="PS51257">
    <property type="entry name" value="PROKAR_LIPOPROTEIN"/>
    <property type="match status" value="1"/>
</dbReference>
<evidence type="ECO:0000313" key="1">
    <source>
        <dbReference type="EMBL" id="OZC06200.1"/>
    </source>
</evidence>
<gene>
    <name evidence="1" type="ORF">X798_06815</name>
</gene>
<name>A0A238BNH7_9BILA</name>
<evidence type="ECO:0000313" key="2">
    <source>
        <dbReference type="Proteomes" id="UP000242913"/>
    </source>
</evidence>